<keyword evidence="3" id="KW-1133">Transmembrane helix</keyword>
<name>A0A2N6SDH4_9BACL</name>
<feature type="signal peptide" evidence="4">
    <location>
        <begin position="1"/>
        <end position="23"/>
    </location>
</feature>
<gene>
    <name evidence="5" type="ORF">CJ218_07130</name>
</gene>
<dbReference type="InterPro" id="IPR050836">
    <property type="entry name" value="SDS22/Internalin_LRR"/>
</dbReference>
<evidence type="ECO:0000313" key="6">
    <source>
        <dbReference type="Proteomes" id="UP000235670"/>
    </source>
</evidence>
<reference evidence="5 6" key="1">
    <citation type="submission" date="2017-09" db="EMBL/GenBank/DDBJ databases">
        <title>Bacterial strain isolated from the female urinary microbiota.</title>
        <authorList>
            <person name="Thomas-White K."/>
            <person name="Kumar N."/>
            <person name="Forster S."/>
            <person name="Putonti C."/>
            <person name="Lawley T."/>
            <person name="Wolfe A.J."/>
        </authorList>
    </citation>
    <scope>NUCLEOTIDE SEQUENCE [LARGE SCALE GENOMIC DNA]</scope>
    <source>
        <strain evidence="5 6">UMB0186</strain>
    </source>
</reference>
<dbReference type="Proteomes" id="UP000235670">
    <property type="component" value="Unassembled WGS sequence"/>
</dbReference>
<dbReference type="OrthoDB" id="2680104at2"/>
<keyword evidence="4" id="KW-0732">Signal</keyword>
<organism evidence="5 6">
    <name type="scientific">Gemella sanguinis</name>
    <dbReference type="NCBI Taxonomy" id="84135"/>
    <lineage>
        <taxon>Bacteria</taxon>
        <taxon>Bacillati</taxon>
        <taxon>Bacillota</taxon>
        <taxon>Bacilli</taxon>
        <taxon>Bacillales</taxon>
        <taxon>Gemellaceae</taxon>
        <taxon>Gemella</taxon>
    </lineage>
</organism>
<dbReference type="AlphaFoldDB" id="A0A2N6SDH4"/>
<accession>A0A2N6SDH4</accession>
<evidence type="ECO:0000256" key="2">
    <source>
        <dbReference type="ARBA" id="ARBA00022737"/>
    </source>
</evidence>
<dbReference type="InterPro" id="IPR032675">
    <property type="entry name" value="LRR_dom_sf"/>
</dbReference>
<dbReference type="Gene3D" id="3.80.10.10">
    <property type="entry name" value="Ribonuclease Inhibitor"/>
    <property type="match status" value="1"/>
</dbReference>
<dbReference type="Pfam" id="PF12799">
    <property type="entry name" value="LRR_4"/>
    <property type="match status" value="2"/>
</dbReference>
<dbReference type="PANTHER" id="PTHR46652">
    <property type="entry name" value="LEUCINE-RICH REPEAT AND IQ DOMAIN-CONTAINING PROTEIN 1-RELATED"/>
    <property type="match status" value="1"/>
</dbReference>
<dbReference type="PROSITE" id="PS51450">
    <property type="entry name" value="LRR"/>
    <property type="match status" value="6"/>
</dbReference>
<dbReference type="SUPFAM" id="SSF52058">
    <property type="entry name" value="L domain-like"/>
    <property type="match status" value="1"/>
</dbReference>
<feature type="chain" id="PRO_5039016946" evidence="4">
    <location>
        <begin position="24"/>
        <end position="398"/>
    </location>
</feature>
<dbReference type="STRING" id="84135.GCA_001052115_00950"/>
<dbReference type="SMART" id="SM00365">
    <property type="entry name" value="LRR_SD22"/>
    <property type="match status" value="5"/>
</dbReference>
<evidence type="ECO:0000256" key="1">
    <source>
        <dbReference type="ARBA" id="ARBA00022614"/>
    </source>
</evidence>
<protein>
    <submittedName>
        <fullName evidence="5">Internalin</fullName>
    </submittedName>
</protein>
<dbReference type="InterPro" id="IPR025875">
    <property type="entry name" value="Leu-rich_rpt_4"/>
</dbReference>
<evidence type="ECO:0000256" key="3">
    <source>
        <dbReference type="SAM" id="Phobius"/>
    </source>
</evidence>
<keyword evidence="1" id="KW-0433">Leucine-rich repeat</keyword>
<dbReference type="RefSeq" id="WP_102190116.1">
    <property type="nucleotide sequence ID" value="NZ_JAPWBV010000009.1"/>
</dbReference>
<comment type="caution">
    <text evidence="5">The sequence shown here is derived from an EMBL/GenBank/DDBJ whole genome shotgun (WGS) entry which is preliminary data.</text>
</comment>
<keyword evidence="2" id="KW-0677">Repeat</keyword>
<feature type="transmembrane region" description="Helical" evidence="3">
    <location>
        <begin position="376"/>
        <end position="394"/>
    </location>
</feature>
<dbReference type="EMBL" id="PNGT01000008">
    <property type="protein sequence ID" value="PMC51966.1"/>
    <property type="molecule type" value="Genomic_DNA"/>
</dbReference>
<evidence type="ECO:0000313" key="5">
    <source>
        <dbReference type="EMBL" id="PMC51966.1"/>
    </source>
</evidence>
<sequence>MKKVICKTLVAMVLGLTVAPTVAANDIYVPFSEKNFSEIENGEKIQFDDLNLKEALLEYYKFHINKNFTGKEITVNMMKQFTSLSLPWKNIFSLKGLEHATNVKNLNLSNNFIEDLTPLEKLENIEDLDLTNNKIKNPESLGNLKKLRQLVLRKNLMNNLDFLNNLNIESLDISMNSVLKDYLPNNLKLDNIRSLNISGIGLDNITFLQNAKKLESLVAEENAIKDLKPLENLKTLRTLYLDKNDIRDIGPLKDLDNLEELLLYKNNIEDITPLDGKRYLYRLMLNDNIALKDINVLRTVQHLSSLDISNTAVSDISPLNDLKYIYYVAVKNTKISDSDLSKFEKTNMDVKKENGINKKLEIITTEASKYFSLKNYIFMLLILIFTVTGIRSYWKKNK</sequence>
<evidence type="ECO:0000256" key="4">
    <source>
        <dbReference type="SAM" id="SignalP"/>
    </source>
</evidence>
<keyword evidence="3" id="KW-0472">Membrane</keyword>
<keyword evidence="3" id="KW-0812">Transmembrane</keyword>
<dbReference type="InterPro" id="IPR001611">
    <property type="entry name" value="Leu-rich_rpt"/>
</dbReference>
<dbReference type="PANTHER" id="PTHR46652:SF3">
    <property type="entry name" value="LEUCINE-RICH REPEAT-CONTAINING PROTEIN 9"/>
    <property type="match status" value="1"/>
</dbReference>
<proteinExistence type="predicted"/>